<proteinExistence type="predicted"/>
<dbReference type="Proteomes" id="UP001597169">
    <property type="component" value="Unassembled WGS sequence"/>
</dbReference>
<dbReference type="RefSeq" id="WP_251584986.1">
    <property type="nucleotide sequence ID" value="NZ_JBHTKX010000001.1"/>
</dbReference>
<dbReference type="EMBL" id="JBHTKX010000001">
    <property type="protein sequence ID" value="MFD1127881.1"/>
    <property type="molecule type" value="Genomic_DNA"/>
</dbReference>
<keyword evidence="3" id="KW-1185">Reference proteome</keyword>
<organism evidence="2 3">
    <name type="scientific">Paenibacillus provencensis</name>
    <dbReference type="NCBI Taxonomy" id="441151"/>
    <lineage>
        <taxon>Bacteria</taxon>
        <taxon>Bacillati</taxon>
        <taxon>Bacillota</taxon>
        <taxon>Bacilli</taxon>
        <taxon>Bacillales</taxon>
        <taxon>Paenibacillaceae</taxon>
        <taxon>Paenibacillus</taxon>
    </lineage>
</organism>
<protein>
    <submittedName>
        <fullName evidence="2">Uncharacterized protein</fullName>
    </submittedName>
</protein>
<sequence length="742" mass="81289">MAYHTTTQGTLYLLSLMEFDLGSPVLLYGGMEVSTGEDLYFTVSNTIPFEQSMLHPGSITTSVDDPLDMTGVRLNEFDVRARIYKLNGSVTADTTFKATATFPSLDAFTLSGLIVFEASSPRLVRVELSADPQLTLTDFITKVIGGSWDWADEVTNQFAFKRGALYALKPPPNAPDTYTYPYTDPENTSQTIQLKPGYYVEAFLTIFGKYDFAVSLGVTEHTFKLMTRSVQRFDFDFIVLKDAFLEISSTAGHKYFRLGTSVVIMNTPIEGTVSASYDLSRSAFVGSVSVPLGSVELPTGNGSSSQDVTLDIEFTWTRGSGSNSGFRISKLDGLPTNTVDWINDYLSVLNSGSDCRKIVSDWLDGLTETSLKPELNGSPRKNDSGLMEIPLKLHYTIKAVGSQIANNEITFTVKFAIPDSVHDLPNALWTSLVSSSESVIGQMLQQEDTYKAIAEYAALKGGGSALARFICRALGKGLENLAKALADVAEKLVTKTLAELAELAAALAAVALLGIPALISGLADLFEDLWDWLTGKDKEEEQRAIEQLDAARQKIQDAIDKVMAVIRQVKSNVQVQGLTVGIARNGDFHAKWKMDGDSGYNLGDNAVIQYNFQLLQGEIGSHSPIWDGTTIKVCNELRYDLPFDSIPRYEKYGMNASVNAVVKNLTFIYPDTVKGFEVAIDQLAGIDNDKAKEYADDLRCQIEQLKSYNTNGVITDTVYAKAAIPDYMTIGQSRIGQNTRIP</sequence>
<keyword evidence="1" id="KW-0175">Coiled coil</keyword>
<evidence type="ECO:0000256" key="1">
    <source>
        <dbReference type="SAM" id="Coils"/>
    </source>
</evidence>
<accession>A0ABW3Q2U8</accession>
<evidence type="ECO:0000313" key="2">
    <source>
        <dbReference type="EMBL" id="MFD1127881.1"/>
    </source>
</evidence>
<evidence type="ECO:0000313" key="3">
    <source>
        <dbReference type="Proteomes" id="UP001597169"/>
    </source>
</evidence>
<feature type="coiled-coil region" evidence="1">
    <location>
        <begin position="538"/>
        <end position="568"/>
    </location>
</feature>
<name>A0ABW3Q2U8_9BACL</name>
<gene>
    <name evidence="2" type="ORF">ACFQ3J_06815</name>
</gene>
<comment type="caution">
    <text evidence="2">The sequence shown here is derived from an EMBL/GenBank/DDBJ whole genome shotgun (WGS) entry which is preliminary data.</text>
</comment>
<reference evidence="3" key="1">
    <citation type="journal article" date="2019" name="Int. J. Syst. Evol. Microbiol.">
        <title>The Global Catalogue of Microorganisms (GCM) 10K type strain sequencing project: providing services to taxonomists for standard genome sequencing and annotation.</title>
        <authorList>
            <consortium name="The Broad Institute Genomics Platform"/>
            <consortium name="The Broad Institute Genome Sequencing Center for Infectious Disease"/>
            <person name="Wu L."/>
            <person name="Ma J."/>
        </authorList>
    </citation>
    <scope>NUCLEOTIDE SEQUENCE [LARGE SCALE GENOMIC DNA]</scope>
    <source>
        <strain evidence="3">CCUG 53519</strain>
    </source>
</reference>